<dbReference type="PRINTS" id="PR00081">
    <property type="entry name" value="GDHRDH"/>
</dbReference>
<evidence type="ECO:0000256" key="1">
    <source>
        <dbReference type="ARBA" id="ARBA00005194"/>
    </source>
</evidence>
<dbReference type="GO" id="GO:0005975">
    <property type="term" value="P:carbohydrate metabolic process"/>
    <property type="evidence" value="ECO:0007669"/>
    <property type="project" value="UniProtKB-ARBA"/>
</dbReference>
<dbReference type="InterPro" id="IPR029063">
    <property type="entry name" value="SAM-dependent_MTases_sf"/>
</dbReference>
<dbReference type="Pfam" id="PF13561">
    <property type="entry name" value="adh_short_C2"/>
    <property type="match status" value="1"/>
</dbReference>
<dbReference type="PANTHER" id="PTHR42760:SF115">
    <property type="entry name" value="3-OXOACYL-[ACYL-CARRIER-PROTEIN] REDUCTASE FABG"/>
    <property type="match status" value="1"/>
</dbReference>
<keyword evidence="6" id="KW-0560">Oxidoreductase</keyword>
<dbReference type="SUPFAM" id="SSF53335">
    <property type="entry name" value="S-adenosyl-L-methionine-dependent methyltransferases"/>
    <property type="match status" value="1"/>
</dbReference>
<evidence type="ECO:0000256" key="6">
    <source>
        <dbReference type="ARBA" id="ARBA00023002"/>
    </source>
</evidence>
<dbReference type="AlphaFoldDB" id="A0A3P8TXL6"/>
<reference evidence="12 13" key="1">
    <citation type="submission" date="2018-03" db="EMBL/GenBank/DDBJ databases">
        <title>Finding Nemo's genes: A chromosome-scale reference assembly of the genome of the orange clownfish Amphiprion percula.</title>
        <authorList>
            <person name="Lehmann R."/>
        </authorList>
    </citation>
    <scope>NUCLEOTIDE SEQUENCE</scope>
</reference>
<dbReference type="Gene3D" id="3.40.50.150">
    <property type="entry name" value="Vaccinia Virus protein VP39"/>
    <property type="match status" value="1"/>
</dbReference>
<comment type="similarity">
    <text evidence="2">Belongs to the short-chain dehydrogenases/reductases (SDR) family.</text>
</comment>
<dbReference type="EC" id="1.1.1.250" evidence="10"/>
<keyword evidence="4" id="KW-0808">Transferase</keyword>
<keyword evidence="7" id="KW-0444">Lipid biosynthesis</keyword>
<evidence type="ECO:0000313" key="13">
    <source>
        <dbReference type="Proteomes" id="UP000265080"/>
    </source>
</evidence>
<dbReference type="GO" id="GO:0006633">
    <property type="term" value="P:fatty acid biosynthetic process"/>
    <property type="evidence" value="ECO:0007669"/>
    <property type="project" value="UniProtKB-KW"/>
</dbReference>
<evidence type="ECO:0000256" key="11">
    <source>
        <dbReference type="ARBA" id="ARBA00070881"/>
    </source>
</evidence>
<dbReference type="InterPro" id="IPR002935">
    <property type="entry name" value="SAM_O-MeTrfase"/>
</dbReference>
<proteinExistence type="inferred from homology"/>
<sequence>PSVPDTPVEIIVDLLSKAKNVAAARGDVPKELTSYLQKALDIASGLDDYLEKMTTQESQTLKMLIHMSQAKRVLEIGMFTGYGALSMAEGLPEDGCLVACELEPYLKEFAQPIFDKSPHGKKITVKTGSAMDTLKELAAAGEQFDMVFIDADKDNYINYYNFILDNNLLRIQGVICVDNSLFKAKVYLEDTTDRNGLALREFNHFVSNDPRVEQVSVCGHRELTNSDDEVFRGVKGRSILDRMRLEGKVAYVTGAGQGIGRAFAHALGEAGAKVAVVDMEQNKAEAVAKELFLKGINAISIKADISKSEDVQRMIDTIVSKWGALHIACNNAGINMNSASEDTSLEEWDQTFNVNLRGTFMCCQVCFTGCLSQNCVKVCDSGSHRDLPHPQKQLSYNTSKAGVVKLTQTLGTEWIDRGVRVNCISPGIVDTPLIHSESLRPLVQRWLSDIPAGRLAQVTDLQAAVVYLASDASDYMTGHNLVIEGGQSLW</sequence>
<name>A0A3P8TXL6_AMPPE</name>
<dbReference type="SUPFAM" id="SSF51735">
    <property type="entry name" value="NAD(P)-binding Rossmann-fold domains"/>
    <property type="match status" value="1"/>
</dbReference>
<dbReference type="GO" id="GO:0032259">
    <property type="term" value="P:methylation"/>
    <property type="evidence" value="ECO:0007669"/>
    <property type="project" value="UniProtKB-KW"/>
</dbReference>
<dbReference type="InterPro" id="IPR002347">
    <property type="entry name" value="SDR_fam"/>
</dbReference>
<keyword evidence="13" id="KW-1185">Reference proteome</keyword>
<evidence type="ECO:0000313" key="12">
    <source>
        <dbReference type="Ensembl" id="ENSAPEP00000030955.1"/>
    </source>
</evidence>
<comment type="pathway">
    <text evidence="1">Lipid metabolism; fatty acid biosynthesis.</text>
</comment>
<dbReference type="Gene3D" id="3.40.50.720">
    <property type="entry name" value="NAD(P)-binding Rossmann-like Domain"/>
    <property type="match status" value="1"/>
</dbReference>
<keyword evidence="5" id="KW-0949">S-adenosyl-L-methionine</keyword>
<dbReference type="Pfam" id="PF01596">
    <property type="entry name" value="Methyltransf_3"/>
    <property type="match status" value="1"/>
</dbReference>
<keyword evidence="7" id="KW-0443">Lipid metabolism</keyword>
<dbReference type="PANTHER" id="PTHR42760">
    <property type="entry name" value="SHORT-CHAIN DEHYDROGENASES/REDUCTASES FAMILY MEMBER"/>
    <property type="match status" value="1"/>
</dbReference>
<evidence type="ECO:0000256" key="2">
    <source>
        <dbReference type="ARBA" id="ARBA00006484"/>
    </source>
</evidence>
<comment type="pathway">
    <text evidence="9">Carbohydrate metabolism; D-arabinitol metabolism.</text>
</comment>
<dbReference type="FunFam" id="3.40.50.720:FF:000240">
    <property type="entry name" value="SDR family oxidoreductase"/>
    <property type="match status" value="1"/>
</dbReference>
<evidence type="ECO:0000256" key="8">
    <source>
        <dbReference type="ARBA" id="ARBA00023453"/>
    </source>
</evidence>
<keyword evidence="3" id="KW-0489">Methyltransferase</keyword>
<protein>
    <recommendedName>
        <fullName evidence="11">D-arabinitol 2-dehydrogenase [ribulose-forming]</fullName>
        <ecNumber evidence="10">1.1.1.250</ecNumber>
    </recommendedName>
</protein>
<dbReference type="Ensembl" id="ENSAPET00000031778.1">
    <property type="protein sequence ID" value="ENSAPEP00000030955.1"/>
    <property type="gene ID" value="ENSAPEG00000021963.1"/>
</dbReference>
<keyword evidence="7" id="KW-0275">Fatty acid biosynthesis</keyword>
<reference evidence="12" key="2">
    <citation type="submission" date="2025-08" db="UniProtKB">
        <authorList>
            <consortium name="Ensembl"/>
        </authorList>
    </citation>
    <scope>IDENTIFICATION</scope>
</reference>
<dbReference type="InterPro" id="IPR036291">
    <property type="entry name" value="NAD(P)-bd_dom_sf"/>
</dbReference>
<organism evidence="12 13">
    <name type="scientific">Amphiprion percula</name>
    <name type="common">Orange clownfish</name>
    <name type="synonym">Lutjanus percula</name>
    <dbReference type="NCBI Taxonomy" id="161767"/>
    <lineage>
        <taxon>Eukaryota</taxon>
        <taxon>Metazoa</taxon>
        <taxon>Chordata</taxon>
        <taxon>Craniata</taxon>
        <taxon>Vertebrata</taxon>
        <taxon>Euteleostomi</taxon>
        <taxon>Actinopterygii</taxon>
        <taxon>Neopterygii</taxon>
        <taxon>Teleostei</taxon>
        <taxon>Neoteleostei</taxon>
        <taxon>Acanthomorphata</taxon>
        <taxon>Ovalentaria</taxon>
        <taxon>Pomacentridae</taxon>
        <taxon>Amphiprion</taxon>
    </lineage>
</organism>
<evidence type="ECO:0000256" key="10">
    <source>
        <dbReference type="ARBA" id="ARBA00066831"/>
    </source>
</evidence>
<dbReference type="GeneTree" id="ENSGT00940000165309"/>
<evidence type="ECO:0000256" key="4">
    <source>
        <dbReference type="ARBA" id="ARBA00022679"/>
    </source>
</evidence>
<evidence type="ECO:0000256" key="5">
    <source>
        <dbReference type="ARBA" id="ARBA00022691"/>
    </source>
</evidence>
<evidence type="ECO:0000256" key="9">
    <source>
        <dbReference type="ARBA" id="ARBA00060719"/>
    </source>
</evidence>
<dbReference type="PROSITE" id="PS51682">
    <property type="entry name" value="SAM_OMT_I"/>
    <property type="match status" value="1"/>
</dbReference>
<dbReference type="OMA" id="IFACAET"/>
<evidence type="ECO:0000256" key="7">
    <source>
        <dbReference type="ARBA" id="ARBA00023160"/>
    </source>
</evidence>
<accession>A0A3P8TXL6</accession>
<dbReference type="Proteomes" id="UP000265080">
    <property type="component" value="Chromosome 6"/>
</dbReference>
<dbReference type="GO" id="GO:0008171">
    <property type="term" value="F:O-methyltransferase activity"/>
    <property type="evidence" value="ECO:0007669"/>
    <property type="project" value="InterPro"/>
</dbReference>
<reference evidence="12" key="3">
    <citation type="submission" date="2025-09" db="UniProtKB">
        <authorList>
            <consortium name="Ensembl"/>
        </authorList>
    </citation>
    <scope>IDENTIFICATION</scope>
</reference>
<keyword evidence="7" id="KW-0276">Fatty acid metabolism</keyword>
<dbReference type="GO" id="GO:0047038">
    <property type="term" value="F:D-arabinitol 2-dehydrogenase activity"/>
    <property type="evidence" value="ECO:0007669"/>
    <property type="project" value="UniProtKB-EC"/>
</dbReference>
<comment type="similarity">
    <text evidence="8">Belongs to the class I-like SAM-binding methyltransferase superfamily. Cation-dependent O-methyltransferase family.</text>
</comment>
<evidence type="ECO:0000256" key="3">
    <source>
        <dbReference type="ARBA" id="ARBA00022603"/>
    </source>
</evidence>